<dbReference type="EMBL" id="SDWU01000010">
    <property type="protein sequence ID" value="RYC01981.1"/>
    <property type="molecule type" value="Genomic_DNA"/>
</dbReference>
<dbReference type="SUPFAM" id="SSF55961">
    <property type="entry name" value="Bet v1-like"/>
    <property type="match status" value="1"/>
</dbReference>
<dbReference type="Proteomes" id="UP000293291">
    <property type="component" value="Unassembled WGS sequence"/>
</dbReference>
<dbReference type="AlphaFoldDB" id="A0A4V1RMH8"/>
<accession>A0A4V1RMH8</accession>
<dbReference type="RefSeq" id="WP_129455114.1">
    <property type="nucleotide sequence ID" value="NZ_JACXYX010000014.1"/>
</dbReference>
<sequence length="167" mass="18461">MIGDQWGVSDAEVQRHYGCDDLVLVPTLEAWRGVTVHAPPGVVWARVRQVRVAPYSYDLVDNLGSRSPRQLLDVPEPQVGDPFTRAFGRDQGRVVAVVPGQELTAQIMGACMTYAVLPHPRGSRLVLKVVARTTRWLAPLLSVGDLVMARKQLRTLKELAERDAGTR</sequence>
<comment type="caution">
    <text evidence="1">The sequence shown here is derived from an EMBL/GenBank/DDBJ whole genome shotgun (WGS) entry which is preliminary data.</text>
</comment>
<dbReference type="InterPro" id="IPR023393">
    <property type="entry name" value="START-like_dom_sf"/>
</dbReference>
<name>A0A4V1RMH8_9ACTN</name>
<dbReference type="OrthoDB" id="3255669at2"/>
<evidence type="ECO:0000313" key="2">
    <source>
        <dbReference type="Proteomes" id="UP000293291"/>
    </source>
</evidence>
<keyword evidence="2" id="KW-1185">Reference proteome</keyword>
<gene>
    <name evidence="1" type="ORF">EUA07_10565</name>
</gene>
<protein>
    <submittedName>
        <fullName evidence="1">Polyketide cyclase</fullName>
    </submittedName>
</protein>
<organism evidence="1 2">
    <name type="scientific">Nocardioides ganghwensis</name>
    <dbReference type="NCBI Taxonomy" id="252230"/>
    <lineage>
        <taxon>Bacteria</taxon>
        <taxon>Bacillati</taxon>
        <taxon>Actinomycetota</taxon>
        <taxon>Actinomycetes</taxon>
        <taxon>Propionibacteriales</taxon>
        <taxon>Nocardioidaceae</taxon>
        <taxon>Nocardioides</taxon>
    </lineage>
</organism>
<evidence type="ECO:0000313" key="1">
    <source>
        <dbReference type="EMBL" id="RYC01981.1"/>
    </source>
</evidence>
<proteinExistence type="predicted"/>
<reference evidence="1 2" key="1">
    <citation type="submission" date="2019-01" db="EMBL/GenBank/DDBJ databases">
        <title>Novel species of Nocardioides.</title>
        <authorList>
            <person name="Liu Q."/>
            <person name="Xin Y.-H."/>
        </authorList>
    </citation>
    <scope>NUCLEOTIDE SEQUENCE [LARGE SCALE GENOMIC DNA]</scope>
    <source>
        <strain evidence="1 2">CGMCC 4.6875</strain>
    </source>
</reference>
<dbReference type="Gene3D" id="3.30.530.20">
    <property type="match status" value="1"/>
</dbReference>